<dbReference type="Proteomes" id="UP000190744">
    <property type="component" value="Unassembled WGS sequence"/>
</dbReference>
<sequence>MTVEQLLDIEDALVSDENPARDDGVFDYERCARLHNYLVAYGWMAHHGRDTPDLTALAEGKRFFSDEWNPDADRELLDPSLNAWLDRIYGPTQELFFWVVGLSMEPCDESFPSDENDLEDEGIARFIVIYNTTPDVYSQCLGVVYDQQLHRVSFPLTIGSTENIEPIDEHEEMWFPFETLLTQWIHLIRLGKVVAGLSQEERSQHRAQEGLWSWLPYCDAQVDNTVTAIERYLVAVESRMPADSLLPTTGALFTDAELDTASVPQECFIRLVLTRMKSPCFKFIAPGLEVPHDKDAFARRQSFTRIPYDEGTIPAVLIFAAGQTVDFNMELERLFFERHYDEDVALTTGTPIFTGLYSEPTVRSRFEPEEAGFRLLLPFALGNVSRDDGARVSDGNPIAPGSFTTLFQHGCHHPFGGEHRSQRMERLFDHWTELIESGVWRVGDEGVEGGIETFRDADSGAWRDYWIPPDW</sequence>
<evidence type="ECO:0000313" key="2">
    <source>
        <dbReference type="Proteomes" id="UP000190744"/>
    </source>
</evidence>
<gene>
    <name evidence="1" type="ORF">PEBR_36112</name>
</gene>
<dbReference type="AlphaFoldDB" id="A0A1S9RCN3"/>
<evidence type="ECO:0000313" key="1">
    <source>
        <dbReference type="EMBL" id="OOQ83237.1"/>
    </source>
</evidence>
<protein>
    <submittedName>
        <fullName evidence="1">Uncharacterized protein</fullName>
    </submittedName>
</protein>
<proteinExistence type="predicted"/>
<name>A0A1S9RCN3_PENBI</name>
<comment type="caution">
    <text evidence="1">The sequence shown here is derived from an EMBL/GenBank/DDBJ whole genome shotgun (WGS) entry which is preliminary data.</text>
</comment>
<organism evidence="1 2">
    <name type="scientific">Penicillium brasilianum</name>
    <dbReference type="NCBI Taxonomy" id="104259"/>
    <lineage>
        <taxon>Eukaryota</taxon>
        <taxon>Fungi</taxon>
        <taxon>Dikarya</taxon>
        <taxon>Ascomycota</taxon>
        <taxon>Pezizomycotina</taxon>
        <taxon>Eurotiomycetes</taxon>
        <taxon>Eurotiomycetidae</taxon>
        <taxon>Eurotiales</taxon>
        <taxon>Aspergillaceae</taxon>
        <taxon>Penicillium</taxon>
    </lineage>
</organism>
<accession>A0A1S9RCN3</accession>
<reference evidence="2" key="1">
    <citation type="submission" date="2015-09" db="EMBL/GenBank/DDBJ databases">
        <authorList>
            <person name="Fill T.P."/>
            <person name="Baretta J.F."/>
            <person name="de Almeida L.G."/>
            <person name="Rocha M."/>
            <person name="de Souza D.H."/>
            <person name="Malavazi I."/>
            <person name="Cerdeira L.T."/>
            <person name="Hong H."/>
            <person name="Samborskyy M."/>
            <person name="de Vasconcelos A.T."/>
            <person name="Leadlay P."/>
            <person name="Rodrigues-Filho E."/>
        </authorList>
    </citation>
    <scope>NUCLEOTIDE SEQUENCE [LARGE SCALE GENOMIC DNA]</scope>
    <source>
        <strain evidence="2">LaBioMMi 136</strain>
    </source>
</reference>
<dbReference type="EMBL" id="LJBN01000201">
    <property type="protein sequence ID" value="OOQ83237.1"/>
    <property type="molecule type" value="Genomic_DNA"/>
</dbReference>